<evidence type="ECO:0000256" key="1">
    <source>
        <dbReference type="SAM" id="Coils"/>
    </source>
</evidence>
<proteinExistence type="predicted"/>
<reference evidence="2" key="1">
    <citation type="submission" date="2020-07" db="EMBL/GenBank/DDBJ databases">
        <title>The High-quality genome of the commercially important snow crab, Chionoecetes opilio.</title>
        <authorList>
            <person name="Jeong J.-H."/>
            <person name="Ryu S."/>
        </authorList>
    </citation>
    <scope>NUCLEOTIDE SEQUENCE</scope>
    <source>
        <strain evidence="2">MADBK_172401_WGS</strain>
        <tissue evidence="2">Digestive gland</tissue>
    </source>
</reference>
<gene>
    <name evidence="2" type="ORF">GWK47_002728</name>
</gene>
<evidence type="ECO:0000313" key="2">
    <source>
        <dbReference type="EMBL" id="KAG0704763.1"/>
    </source>
</evidence>
<dbReference type="EMBL" id="JACEEZ010025094">
    <property type="protein sequence ID" value="KAG0704763.1"/>
    <property type="molecule type" value="Genomic_DNA"/>
</dbReference>
<organism evidence="2 3">
    <name type="scientific">Chionoecetes opilio</name>
    <name type="common">Atlantic snow crab</name>
    <name type="synonym">Cancer opilio</name>
    <dbReference type="NCBI Taxonomy" id="41210"/>
    <lineage>
        <taxon>Eukaryota</taxon>
        <taxon>Metazoa</taxon>
        <taxon>Ecdysozoa</taxon>
        <taxon>Arthropoda</taxon>
        <taxon>Crustacea</taxon>
        <taxon>Multicrustacea</taxon>
        <taxon>Malacostraca</taxon>
        <taxon>Eumalacostraca</taxon>
        <taxon>Eucarida</taxon>
        <taxon>Decapoda</taxon>
        <taxon>Pleocyemata</taxon>
        <taxon>Brachyura</taxon>
        <taxon>Eubrachyura</taxon>
        <taxon>Majoidea</taxon>
        <taxon>Majidae</taxon>
        <taxon>Chionoecetes</taxon>
    </lineage>
</organism>
<name>A0A8J4XPP8_CHIOP</name>
<dbReference type="OrthoDB" id="7468774at2759"/>
<accession>A0A8J4XPP8</accession>
<comment type="caution">
    <text evidence="2">The sequence shown here is derived from an EMBL/GenBank/DDBJ whole genome shotgun (WGS) entry which is preliminary data.</text>
</comment>
<evidence type="ECO:0000313" key="3">
    <source>
        <dbReference type="Proteomes" id="UP000770661"/>
    </source>
</evidence>
<protein>
    <submittedName>
        <fullName evidence="2">Uncharacterized protein</fullName>
    </submittedName>
</protein>
<feature type="coiled-coil region" evidence="1">
    <location>
        <begin position="71"/>
        <end position="98"/>
    </location>
</feature>
<keyword evidence="3" id="KW-1185">Reference proteome</keyword>
<sequence length="166" mass="19921">MLDSIQRRALRLLDAADHPAQPESASPLDALEHRRNVMALVVFQKFIQHYRRSNMEVERQALYARWLEVAIQLATIAAKEEEEEVDQVELQRRGIRRRRVQRRKAIWCRQWLAHRPLYGQYEQLLQELNREDPNGFKNFLRKDADLFGETVERISPRIKKKDTNYR</sequence>
<dbReference type="AlphaFoldDB" id="A0A8J4XPP8"/>
<keyword evidence="1" id="KW-0175">Coiled coil</keyword>
<dbReference type="Proteomes" id="UP000770661">
    <property type="component" value="Unassembled WGS sequence"/>
</dbReference>